<feature type="transmembrane region" description="Helical" evidence="2">
    <location>
        <begin position="62"/>
        <end position="82"/>
    </location>
</feature>
<sequence>MYSNCTCIPDGKASAGFCKTDCAMIYPWAIVNFLSSVAGAMKIMPNRIIMIRCVKDTDKATAIGLSAFLGSALGWALSPIFYGKMVDTTCLIWQSSCEGHGACEFYDIEDFRLKFHTFGFVFKMLALFTSLFSLWKVWNWKHWESDCESNNEKINHSIPEKQTIMSNDKELEEHS</sequence>
<dbReference type="GO" id="GO:0016323">
    <property type="term" value="C:basolateral plasma membrane"/>
    <property type="evidence" value="ECO:0007669"/>
    <property type="project" value="TreeGrafter"/>
</dbReference>
<dbReference type="AlphaFoldDB" id="A0AA88XNX9"/>
<dbReference type="GO" id="GO:0015347">
    <property type="term" value="F:sodium-independent organic anion transmembrane transporter activity"/>
    <property type="evidence" value="ECO:0007669"/>
    <property type="project" value="TreeGrafter"/>
</dbReference>
<comment type="caution">
    <text evidence="3">The sequence shown here is derived from an EMBL/GenBank/DDBJ whole genome shotgun (WGS) entry which is preliminary data.</text>
</comment>
<dbReference type="SUPFAM" id="SSF103473">
    <property type="entry name" value="MFS general substrate transporter"/>
    <property type="match status" value="1"/>
</dbReference>
<gene>
    <name evidence="3" type="ORF">FSP39_024675</name>
</gene>
<feature type="transmembrane region" description="Helical" evidence="2">
    <location>
        <begin position="23"/>
        <end position="41"/>
    </location>
</feature>
<dbReference type="GO" id="GO:0043252">
    <property type="term" value="P:sodium-independent organic anion transport"/>
    <property type="evidence" value="ECO:0007669"/>
    <property type="project" value="TreeGrafter"/>
</dbReference>
<keyword evidence="2" id="KW-0472">Membrane</keyword>
<dbReference type="InterPro" id="IPR004156">
    <property type="entry name" value="OATP"/>
</dbReference>
<dbReference type="InterPro" id="IPR036259">
    <property type="entry name" value="MFS_trans_sf"/>
</dbReference>
<dbReference type="Proteomes" id="UP001186944">
    <property type="component" value="Unassembled WGS sequence"/>
</dbReference>
<dbReference type="PANTHER" id="PTHR11388:SF100">
    <property type="entry name" value="SOLUTE CARRIER ORGANIC ANION TRANSPORTER FAMILY MEMBER 4A1"/>
    <property type="match status" value="1"/>
</dbReference>
<dbReference type="PANTHER" id="PTHR11388">
    <property type="entry name" value="ORGANIC ANION TRANSPORTER"/>
    <property type="match status" value="1"/>
</dbReference>
<feature type="transmembrane region" description="Helical" evidence="2">
    <location>
        <begin position="115"/>
        <end position="135"/>
    </location>
</feature>
<protein>
    <submittedName>
        <fullName evidence="3">Uncharacterized protein</fullName>
    </submittedName>
</protein>
<dbReference type="Pfam" id="PF03137">
    <property type="entry name" value="OATP"/>
    <property type="match status" value="1"/>
</dbReference>
<evidence type="ECO:0000313" key="4">
    <source>
        <dbReference type="Proteomes" id="UP001186944"/>
    </source>
</evidence>
<evidence type="ECO:0000256" key="2">
    <source>
        <dbReference type="SAM" id="Phobius"/>
    </source>
</evidence>
<dbReference type="EMBL" id="VSWD01000011">
    <property type="protein sequence ID" value="KAK3088861.1"/>
    <property type="molecule type" value="Genomic_DNA"/>
</dbReference>
<keyword evidence="2" id="KW-0812">Transmembrane</keyword>
<keyword evidence="4" id="KW-1185">Reference proteome</keyword>
<evidence type="ECO:0000313" key="3">
    <source>
        <dbReference type="EMBL" id="KAK3088861.1"/>
    </source>
</evidence>
<proteinExistence type="predicted"/>
<reference evidence="3" key="1">
    <citation type="submission" date="2019-08" db="EMBL/GenBank/DDBJ databases">
        <title>The improved chromosome-level genome for the pearl oyster Pinctada fucata martensii using PacBio sequencing and Hi-C.</title>
        <authorList>
            <person name="Zheng Z."/>
        </authorList>
    </citation>
    <scope>NUCLEOTIDE SEQUENCE</scope>
    <source>
        <strain evidence="3">ZZ-2019</strain>
        <tissue evidence="3">Adductor muscle</tissue>
    </source>
</reference>
<name>A0AA88XNX9_PINIB</name>
<keyword evidence="1" id="KW-1015">Disulfide bond</keyword>
<organism evidence="3 4">
    <name type="scientific">Pinctada imbricata</name>
    <name type="common">Atlantic pearl-oyster</name>
    <name type="synonym">Pinctada martensii</name>
    <dbReference type="NCBI Taxonomy" id="66713"/>
    <lineage>
        <taxon>Eukaryota</taxon>
        <taxon>Metazoa</taxon>
        <taxon>Spiralia</taxon>
        <taxon>Lophotrochozoa</taxon>
        <taxon>Mollusca</taxon>
        <taxon>Bivalvia</taxon>
        <taxon>Autobranchia</taxon>
        <taxon>Pteriomorphia</taxon>
        <taxon>Pterioida</taxon>
        <taxon>Pterioidea</taxon>
        <taxon>Pteriidae</taxon>
        <taxon>Pinctada</taxon>
    </lineage>
</organism>
<accession>A0AA88XNX9</accession>
<evidence type="ECO:0000256" key="1">
    <source>
        <dbReference type="ARBA" id="ARBA00023157"/>
    </source>
</evidence>
<keyword evidence="2" id="KW-1133">Transmembrane helix</keyword>